<feature type="domain" description="DED" evidence="1">
    <location>
        <begin position="132"/>
        <end position="209"/>
    </location>
</feature>
<evidence type="ECO:0000259" key="1">
    <source>
        <dbReference type="PROSITE" id="PS50168"/>
    </source>
</evidence>
<accession>A0A0G0Q3W0</accession>
<dbReference type="Proteomes" id="UP000034539">
    <property type="component" value="Unassembled WGS sequence"/>
</dbReference>
<dbReference type="AlphaFoldDB" id="A0A0G0Q3W0"/>
<reference evidence="2 3" key="1">
    <citation type="journal article" date="2015" name="Nature">
        <title>rRNA introns, odd ribosomes, and small enigmatic genomes across a large radiation of phyla.</title>
        <authorList>
            <person name="Brown C.T."/>
            <person name="Hug L.A."/>
            <person name="Thomas B.C."/>
            <person name="Sharon I."/>
            <person name="Castelle C.J."/>
            <person name="Singh A."/>
            <person name="Wilkins M.J."/>
            <person name="Williams K.H."/>
            <person name="Banfield J.F."/>
        </authorList>
    </citation>
    <scope>NUCLEOTIDE SEQUENCE [LARGE SCALE GENOMIC DNA]</scope>
</reference>
<dbReference type="Gene3D" id="3.10.450.620">
    <property type="entry name" value="JHP933, nucleotidyltransferase-like core domain"/>
    <property type="match status" value="1"/>
</dbReference>
<dbReference type="Pfam" id="PF08843">
    <property type="entry name" value="AbiEii"/>
    <property type="match status" value="1"/>
</dbReference>
<dbReference type="InterPro" id="IPR001875">
    <property type="entry name" value="DED_dom"/>
</dbReference>
<evidence type="ECO:0000313" key="3">
    <source>
        <dbReference type="Proteomes" id="UP000034539"/>
    </source>
</evidence>
<evidence type="ECO:0000313" key="2">
    <source>
        <dbReference type="EMBL" id="KKR32066.1"/>
    </source>
</evidence>
<sequence length="221" mass="25935">MGEISILTKEQKILLDLITKDPILSSEFYFTGGTALSEFYLHHRYSDDLDFFSLKEVDQQIIFTIMTEFGRKTGFTFNSNFREVVYRFQIAFPGKEPVKVDFGYYPYKLIEAGTKINGMRVDSLRDIATNKLFTVNQRKDVKDFVDLYFLLDDKYTFWDLLYGLEDKFSKVDIDLVLLAEDFLNVDNFTVLPRMIKLLKLPDLQKFFRKLAIEVAKRGVED</sequence>
<dbReference type="PATRIC" id="fig|1618450.3.peg.1018"/>
<dbReference type="InterPro" id="IPR014942">
    <property type="entry name" value="AbiEii"/>
</dbReference>
<dbReference type="PROSITE" id="PS50168">
    <property type="entry name" value="DED"/>
    <property type="match status" value="1"/>
</dbReference>
<organism evidence="2 3">
    <name type="scientific">Candidatus Gottesmanbacteria bacterium GW2011_GWC2_39_8</name>
    <dbReference type="NCBI Taxonomy" id="1618450"/>
    <lineage>
        <taxon>Bacteria</taxon>
        <taxon>Candidatus Gottesmaniibacteriota</taxon>
    </lineage>
</organism>
<protein>
    <recommendedName>
        <fullName evidence="1">DED domain-containing protein</fullName>
    </recommendedName>
</protein>
<name>A0A0G0Q3W0_9BACT</name>
<gene>
    <name evidence="2" type="ORF">UT63_C0053G0017</name>
</gene>
<dbReference type="EMBL" id="LBXN01000053">
    <property type="protein sequence ID" value="KKR32066.1"/>
    <property type="molecule type" value="Genomic_DNA"/>
</dbReference>
<comment type="caution">
    <text evidence="2">The sequence shown here is derived from an EMBL/GenBank/DDBJ whole genome shotgun (WGS) entry which is preliminary data.</text>
</comment>
<proteinExistence type="predicted"/>